<dbReference type="Pfam" id="PF00249">
    <property type="entry name" value="Myb_DNA-binding"/>
    <property type="match status" value="1"/>
</dbReference>
<sequence>MQDCAEEQNYINFLQLERDMGSNDENSSSLINLNNENPTLTEILDSDINPIKQQGKKIKKKKRVDFHSKKRRRNNKMSETNNNNPFNFEEDKKILCLVLEHGPKFGNIAKYFTDRNQNAIKNRYYKQLRFRWDQILGSEYSSLNCKRESERVECRDITQIIDELNFFPEITDLLSKFVQRVHSYFN</sequence>
<dbReference type="PROSITE" id="PS51294">
    <property type="entry name" value="HTH_MYB"/>
    <property type="match status" value="1"/>
</dbReference>
<reference evidence="3" key="1">
    <citation type="submission" date="2021-01" db="EMBL/GenBank/DDBJ databases">
        <authorList>
            <consortium name="Genoscope - CEA"/>
            <person name="William W."/>
        </authorList>
    </citation>
    <scope>NUCLEOTIDE SEQUENCE</scope>
</reference>
<dbReference type="SMART" id="SM00717">
    <property type="entry name" value="SANT"/>
    <property type="match status" value="1"/>
</dbReference>
<accession>A0A8S1RCB6</accession>
<name>A0A8S1RCB6_9CILI</name>
<evidence type="ECO:0000259" key="2">
    <source>
        <dbReference type="PROSITE" id="PS51294"/>
    </source>
</evidence>
<feature type="compositionally biased region" description="Basic residues" evidence="1">
    <location>
        <begin position="54"/>
        <end position="75"/>
    </location>
</feature>
<evidence type="ECO:0000256" key="1">
    <source>
        <dbReference type="SAM" id="MobiDB-lite"/>
    </source>
</evidence>
<evidence type="ECO:0000313" key="4">
    <source>
        <dbReference type="Proteomes" id="UP000692954"/>
    </source>
</evidence>
<protein>
    <recommendedName>
        <fullName evidence="2">HTH myb-type domain-containing protein</fullName>
    </recommendedName>
</protein>
<dbReference type="AlphaFoldDB" id="A0A8S1RCB6"/>
<dbReference type="Proteomes" id="UP000692954">
    <property type="component" value="Unassembled WGS sequence"/>
</dbReference>
<dbReference type="EMBL" id="CAJJDN010000163">
    <property type="protein sequence ID" value="CAD8125956.1"/>
    <property type="molecule type" value="Genomic_DNA"/>
</dbReference>
<feature type="region of interest" description="Disordered" evidence="1">
    <location>
        <begin position="54"/>
        <end position="85"/>
    </location>
</feature>
<feature type="domain" description="HTH myb-type" evidence="2">
    <location>
        <begin position="89"/>
        <end position="132"/>
    </location>
</feature>
<dbReference type="InterPro" id="IPR017930">
    <property type="entry name" value="Myb_dom"/>
</dbReference>
<dbReference type="InterPro" id="IPR001005">
    <property type="entry name" value="SANT/Myb"/>
</dbReference>
<dbReference type="CDD" id="cd00167">
    <property type="entry name" value="SANT"/>
    <property type="match status" value="1"/>
</dbReference>
<comment type="caution">
    <text evidence="3">The sequence shown here is derived from an EMBL/GenBank/DDBJ whole genome shotgun (WGS) entry which is preliminary data.</text>
</comment>
<evidence type="ECO:0000313" key="3">
    <source>
        <dbReference type="EMBL" id="CAD8125956.1"/>
    </source>
</evidence>
<gene>
    <name evidence="3" type="ORF">PSON_ATCC_30995.1.T1630093</name>
</gene>
<proteinExistence type="predicted"/>
<dbReference type="OrthoDB" id="2143914at2759"/>
<keyword evidence="4" id="KW-1185">Reference proteome</keyword>
<organism evidence="3 4">
    <name type="scientific">Paramecium sonneborni</name>
    <dbReference type="NCBI Taxonomy" id="65129"/>
    <lineage>
        <taxon>Eukaryota</taxon>
        <taxon>Sar</taxon>
        <taxon>Alveolata</taxon>
        <taxon>Ciliophora</taxon>
        <taxon>Intramacronucleata</taxon>
        <taxon>Oligohymenophorea</taxon>
        <taxon>Peniculida</taxon>
        <taxon>Parameciidae</taxon>
        <taxon>Paramecium</taxon>
    </lineage>
</organism>